<comment type="catalytic activity">
    <reaction evidence="1">
        <text>L-aspartyl-tRNA(Asn) + L-glutamine + ATP + H2O = L-asparaginyl-tRNA(Asn) + L-glutamate + ADP + phosphate + 2 H(+)</text>
        <dbReference type="Rhea" id="RHEA:14513"/>
        <dbReference type="Rhea" id="RHEA-COMP:9674"/>
        <dbReference type="Rhea" id="RHEA-COMP:9677"/>
        <dbReference type="ChEBI" id="CHEBI:15377"/>
        <dbReference type="ChEBI" id="CHEBI:15378"/>
        <dbReference type="ChEBI" id="CHEBI:29985"/>
        <dbReference type="ChEBI" id="CHEBI:30616"/>
        <dbReference type="ChEBI" id="CHEBI:43474"/>
        <dbReference type="ChEBI" id="CHEBI:58359"/>
        <dbReference type="ChEBI" id="CHEBI:78515"/>
        <dbReference type="ChEBI" id="CHEBI:78516"/>
        <dbReference type="ChEBI" id="CHEBI:456216"/>
    </reaction>
</comment>
<dbReference type="EC" id="6.3.5.-" evidence="1"/>
<keyword evidence="1" id="KW-0067">ATP-binding</keyword>
<keyword evidence="1" id="KW-0547">Nucleotide-binding</keyword>
<dbReference type="GO" id="GO:0050567">
    <property type="term" value="F:glutaminyl-tRNA synthase (glutamine-hydrolyzing) activity"/>
    <property type="evidence" value="ECO:0007669"/>
    <property type="project" value="UniProtKB-UniRule"/>
</dbReference>
<name>A0A095XU61_9GAMM</name>
<dbReference type="InterPro" id="IPR036113">
    <property type="entry name" value="Asp/Glu-ADT_sf_sub_c"/>
</dbReference>
<dbReference type="GO" id="GO:0006412">
    <property type="term" value="P:translation"/>
    <property type="evidence" value="ECO:0007669"/>
    <property type="project" value="UniProtKB-UniRule"/>
</dbReference>
<comment type="subunit">
    <text evidence="1">Heterotrimer of A, B and C subunits.</text>
</comment>
<evidence type="ECO:0000256" key="1">
    <source>
        <dbReference type="HAMAP-Rule" id="MF_00122"/>
    </source>
</evidence>
<dbReference type="GO" id="GO:0005524">
    <property type="term" value="F:ATP binding"/>
    <property type="evidence" value="ECO:0007669"/>
    <property type="project" value="UniProtKB-KW"/>
</dbReference>
<sequence length="95" mass="10100">MSLGAEQLERLAALARLRIDPGEAPALKDALERILGLAEELAAADTTGIDPLANPLDAVQPLRADTVTESNRRDAFQAIAPAVEDGLYLVPRVVE</sequence>
<dbReference type="AlphaFoldDB" id="A0A095XU61"/>
<comment type="similarity">
    <text evidence="1">Belongs to the GatC family.</text>
</comment>
<gene>
    <name evidence="1" type="primary">gatC</name>
    <name evidence="2" type="ORF">HRUBRA_02159</name>
</gene>
<comment type="function">
    <text evidence="1">Allows the formation of correctly charged Asn-tRNA(Asn) or Gln-tRNA(Gln) through the transamidation of misacylated Asp-tRNA(Asn) or Glu-tRNA(Gln) in organisms which lack either or both of asparaginyl-tRNA or glutaminyl-tRNA synthetases. The reaction takes place in the presence of glutamine and ATP through an activated phospho-Asp-tRNA(Asn) or phospho-Glu-tRNA(Gln).</text>
</comment>
<dbReference type="OrthoDB" id="9794326at2"/>
<dbReference type="HOGENOM" id="CLU_105899_2_2_6"/>
<dbReference type="GO" id="GO:0070681">
    <property type="term" value="P:glutaminyl-tRNAGln biosynthesis via transamidation"/>
    <property type="evidence" value="ECO:0007669"/>
    <property type="project" value="TreeGrafter"/>
</dbReference>
<dbReference type="Pfam" id="PF02686">
    <property type="entry name" value="GatC"/>
    <property type="match status" value="1"/>
</dbReference>
<keyword evidence="2" id="KW-0808">Transferase</keyword>
<dbReference type="InterPro" id="IPR003837">
    <property type="entry name" value="GatC"/>
</dbReference>
<dbReference type="Gene3D" id="1.10.20.60">
    <property type="entry name" value="Glu-tRNAGln amidotransferase C subunit, N-terminal domain"/>
    <property type="match status" value="1"/>
</dbReference>
<dbReference type="SUPFAM" id="SSF141000">
    <property type="entry name" value="Glu-tRNAGln amidotransferase C subunit"/>
    <property type="match status" value="1"/>
</dbReference>
<keyword evidence="1" id="KW-0648">Protein biosynthesis</keyword>
<dbReference type="PATRIC" id="fig|1265313.6.peg.2129"/>
<protein>
    <recommendedName>
        <fullName evidence="1">Aspartyl/glutamyl-tRNA(Asn/Gln) amidotransferase subunit C</fullName>
        <shortName evidence="1">Asp/Glu-ADT subunit C</shortName>
        <ecNumber evidence="1">6.3.5.-</ecNumber>
    </recommendedName>
</protein>
<dbReference type="RefSeq" id="WP_035515813.1">
    <property type="nucleotide sequence ID" value="NZ_KN234758.1"/>
</dbReference>
<dbReference type="eggNOG" id="COG0721">
    <property type="taxonomic scope" value="Bacteria"/>
</dbReference>
<comment type="caution">
    <text evidence="2">The sequence shown here is derived from an EMBL/GenBank/DDBJ whole genome shotgun (WGS) entry which is preliminary data.</text>
</comment>
<dbReference type="EMBL" id="AUVB01000062">
    <property type="protein sequence ID" value="KGE03211.1"/>
    <property type="molecule type" value="Genomic_DNA"/>
</dbReference>
<comment type="catalytic activity">
    <reaction evidence="1">
        <text>L-glutamyl-tRNA(Gln) + L-glutamine + ATP + H2O = L-glutaminyl-tRNA(Gln) + L-glutamate + ADP + phosphate + H(+)</text>
        <dbReference type="Rhea" id="RHEA:17521"/>
        <dbReference type="Rhea" id="RHEA-COMP:9681"/>
        <dbReference type="Rhea" id="RHEA-COMP:9684"/>
        <dbReference type="ChEBI" id="CHEBI:15377"/>
        <dbReference type="ChEBI" id="CHEBI:15378"/>
        <dbReference type="ChEBI" id="CHEBI:29985"/>
        <dbReference type="ChEBI" id="CHEBI:30616"/>
        <dbReference type="ChEBI" id="CHEBI:43474"/>
        <dbReference type="ChEBI" id="CHEBI:58359"/>
        <dbReference type="ChEBI" id="CHEBI:78520"/>
        <dbReference type="ChEBI" id="CHEBI:78521"/>
        <dbReference type="ChEBI" id="CHEBI:456216"/>
    </reaction>
</comment>
<proteinExistence type="inferred from homology"/>
<keyword evidence="3" id="KW-1185">Reference proteome</keyword>
<accession>A0A095XU61</accession>
<keyword evidence="1 2" id="KW-0436">Ligase</keyword>
<dbReference type="PANTHER" id="PTHR15004">
    <property type="entry name" value="GLUTAMYL-TRNA(GLN) AMIDOTRANSFERASE SUBUNIT C, MITOCHONDRIAL"/>
    <property type="match status" value="1"/>
</dbReference>
<evidence type="ECO:0000313" key="2">
    <source>
        <dbReference type="EMBL" id="KGE03211.1"/>
    </source>
</evidence>
<dbReference type="NCBIfam" id="TIGR00135">
    <property type="entry name" value="gatC"/>
    <property type="match status" value="1"/>
</dbReference>
<organism evidence="2 3">
    <name type="scientific">Pseudohaliea rubra DSM 19751</name>
    <dbReference type="NCBI Taxonomy" id="1265313"/>
    <lineage>
        <taxon>Bacteria</taxon>
        <taxon>Pseudomonadati</taxon>
        <taxon>Pseudomonadota</taxon>
        <taxon>Gammaproteobacteria</taxon>
        <taxon>Cellvibrionales</taxon>
        <taxon>Halieaceae</taxon>
        <taxon>Pseudohaliea</taxon>
    </lineage>
</organism>
<evidence type="ECO:0000313" key="3">
    <source>
        <dbReference type="Proteomes" id="UP000029640"/>
    </source>
</evidence>
<dbReference type="Proteomes" id="UP000029640">
    <property type="component" value="Unassembled WGS sequence"/>
</dbReference>
<dbReference type="GO" id="GO:0050566">
    <property type="term" value="F:asparaginyl-tRNA synthase (glutamine-hydrolyzing) activity"/>
    <property type="evidence" value="ECO:0007669"/>
    <property type="project" value="RHEA"/>
</dbReference>
<dbReference type="GO" id="GO:0016740">
    <property type="term" value="F:transferase activity"/>
    <property type="evidence" value="ECO:0007669"/>
    <property type="project" value="UniProtKB-KW"/>
</dbReference>
<dbReference type="HAMAP" id="MF_00122">
    <property type="entry name" value="GatC"/>
    <property type="match status" value="1"/>
</dbReference>
<dbReference type="PANTHER" id="PTHR15004:SF0">
    <property type="entry name" value="GLUTAMYL-TRNA(GLN) AMIDOTRANSFERASE SUBUNIT C, MITOCHONDRIAL"/>
    <property type="match status" value="1"/>
</dbReference>
<dbReference type="GO" id="GO:0006450">
    <property type="term" value="P:regulation of translational fidelity"/>
    <property type="evidence" value="ECO:0007669"/>
    <property type="project" value="InterPro"/>
</dbReference>
<reference evidence="2 3" key="1">
    <citation type="journal article" date="2014" name="Genome Announc.">
        <title>Genome Sequence of Gammaproteobacterial Pseudohaliea rubra Type Strain DSM 19751, Isolated from Coastal Seawater of the Mediterranean Sea.</title>
        <authorList>
            <person name="Spring S."/>
            <person name="Fiebig A."/>
            <person name="Riedel T."/>
            <person name="Goker M."/>
            <person name="Klenk H.P."/>
        </authorList>
    </citation>
    <scope>NUCLEOTIDE SEQUENCE [LARGE SCALE GENOMIC DNA]</scope>
    <source>
        <strain evidence="2 3">DSM 19751</strain>
    </source>
</reference>
<dbReference type="STRING" id="1265313.HRUBRA_02159"/>